<dbReference type="PANTHER" id="PTHR22648:SF0">
    <property type="entry name" value="TRANSCRIPTION TERMINATION_ANTITERMINATION PROTEIN NUSA"/>
    <property type="match status" value="1"/>
</dbReference>
<dbReference type="Proteomes" id="UP000317265">
    <property type="component" value="Unassembled WGS sequence"/>
</dbReference>
<keyword evidence="5 6" id="KW-0804">Transcription</keyword>
<evidence type="ECO:0000313" key="11">
    <source>
        <dbReference type="Proteomes" id="UP000316080"/>
    </source>
</evidence>
<dbReference type="EMBL" id="RXIH01000017">
    <property type="protein sequence ID" value="RZN56792.1"/>
    <property type="molecule type" value="Genomic_DNA"/>
</dbReference>
<dbReference type="InterPro" id="IPR004087">
    <property type="entry name" value="KH_dom"/>
</dbReference>
<dbReference type="InterPro" id="IPR015946">
    <property type="entry name" value="KH_dom-like_a/b"/>
</dbReference>
<dbReference type="HAMAP" id="MF_00945_A">
    <property type="entry name" value="NusA_A"/>
    <property type="match status" value="1"/>
</dbReference>
<accession>A0A523BC06</accession>
<dbReference type="PANTHER" id="PTHR22648">
    <property type="entry name" value="TRANSCRIPTION TERMINATION FACTOR NUSA"/>
    <property type="match status" value="1"/>
</dbReference>
<evidence type="ECO:0000256" key="7">
    <source>
        <dbReference type="PROSITE-ProRule" id="PRU00117"/>
    </source>
</evidence>
<evidence type="ECO:0000313" key="9">
    <source>
        <dbReference type="EMBL" id="RZN56792.1"/>
    </source>
</evidence>
<dbReference type="InterPro" id="IPR009019">
    <property type="entry name" value="KH_sf_prok-type"/>
</dbReference>
<comment type="caution">
    <text evidence="10">The sequence shown here is derived from an EMBL/GenBank/DDBJ whole genome shotgun (WGS) entry which is preliminary data.</text>
</comment>
<gene>
    <name evidence="6" type="primary">nusA</name>
    <name evidence="10" type="ORF">DSO09_04190</name>
    <name evidence="9" type="ORF">EF809_02040</name>
</gene>
<keyword evidence="4 6" id="KW-0805">Transcription regulation</keyword>
<dbReference type="GO" id="GO:0003723">
    <property type="term" value="F:RNA binding"/>
    <property type="evidence" value="ECO:0007669"/>
    <property type="project" value="UniProtKB-UniRule"/>
</dbReference>
<dbReference type="SMART" id="SM00322">
    <property type="entry name" value="KH"/>
    <property type="match status" value="1"/>
</dbReference>
<evidence type="ECO:0000256" key="2">
    <source>
        <dbReference type="ARBA" id="ARBA00022490"/>
    </source>
</evidence>
<dbReference type="GO" id="GO:0031564">
    <property type="term" value="P:transcription antitermination"/>
    <property type="evidence" value="ECO:0007669"/>
    <property type="project" value="InterPro"/>
</dbReference>
<evidence type="ECO:0000256" key="3">
    <source>
        <dbReference type="ARBA" id="ARBA00022884"/>
    </source>
</evidence>
<keyword evidence="1 6" id="KW-0806">Transcription termination</keyword>
<comment type="subcellular location">
    <subcellularLocation>
        <location evidence="6">Cytoplasm</location>
    </subcellularLocation>
</comment>
<dbReference type="NCBIfam" id="TIGR01952">
    <property type="entry name" value="nusA_arch"/>
    <property type="match status" value="1"/>
</dbReference>
<evidence type="ECO:0000256" key="6">
    <source>
        <dbReference type="HAMAP-Rule" id="MF_00945"/>
    </source>
</evidence>
<dbReference type="CDD" id="cd22531">
    <property type="entry name" value="KH-II_NusA_arch_rpt2"/>
    <property type="match status" value="1"/>
</dbReference>
<dbReference type="Proteomes" id="UP000316080">
    <property type="component" value="Unassembled WGS sequence"/>
</dbReference>
<dbReference type="AlphaFoldDB" id="A0A523BC06"/>
<keyword evidence="3 7" id="KW-0694">RNA-binding</keyword>
<reference evidence="10 12" key="1">
    <citation type="journal article" date="2019" name="Nat. Microbiol.">
        <title>Expanding anaerobic alkane metabolism in the domain of Archaea.</title>
        <authorList>
            <person name="Wang Y."/>
            <person name="Wegener G."/>
            <person name="Hou J."/>
            <person name="Wang F."/>
            <person name="Xiao X."/>
        </authorList>
    </citation>
    <scope>NUCLEOTIDE SEQUENCE [LARGE SCALE GENOMIC DNA]</scope>
    <source>
        <strain evidence="10">WYZ-LMO11</strain>
    </source>
</reference>
<evidence type="ECO:0000256" key="4">
    <source>
        <dbReference type="ARBA" id="ARBA00023015"/>
    </source>
</evidence>
<comment type="similarity">
    <text evidence="6">Belongs to the NusA family.</text>
</comment>
<dbReference type="PROSITE" id="PS50084">
    <property type="entry name" value="KH_TYPE_1"/>
    <property type="match status" value="1"/>
</dbReference>
<feature type="domain" description="K Homology" evidence="8">
    <location>
        <begin position="33"/>
        <end position="114"/>
    </location>
</feature>
<proteinExistence type="inferred from homology"/>
<dbReference type="Gene3D" id="3.30.300.20">
    <property type="match status" value="2"/>
</dbReference>
<name>A0A523BC06_9CREN</name>
<protein>
    <recommendedName>
        <fullName evidence="6">Probable transcription termination protein NusA</fullName>
    </recommendedName>
</protein>
<dbReference type="GO" id="GO:0005829">
    <property type="term" value="C:cytosol"/>
    <property type="evidence" value="ECO:0007669"/>
    <property type="project" value="TreeGrafter"/>
</dbReference>
<dbReference type="SUPFAM" id="SSF54814">
    <property type="entry name" value="Prokaryotic type KH domain (KH-domain type II)"/>
    <property type="match status" value="2"/>
</dbReference>
<evidence type="ECO:0000256" key="1">
    <source>
        <dbReference type="ARBA" id="ARBA00022472"/>
    </source>
</evidence>
<evidence type="ECO:0000313" key="10">
    <source>
        <dbReference type="EMBL" id="TDA38477.1"/>
    </source>
</evidence>
<dbReference type="FunFam" id="3.30.300.20:FF:000024">
    <property type="entry name" value="Probable transcription termination protein NusA"/>
    <property type="match status" value="1"/>
</dbReference>
<dbReference type="InterPro" id="IPR004044">
    <property type="entry name" value="KH_dom_type_2"/>
</dbReference>
<reference evidence="9 11" key="2">
    <citation type="journal article" date="2019" name="Nat. Microbiol.">
        <title>Wide diversity of methane and short-chain alkane metabolisms in uncultured archaea.</title>
        <authorList>
            <person name="Borrel G."/>
            <person name="Adam P.S."/>
            <person name="McKay L.J."/>
            <person name="Chen L.X."/>
            <person name="Sierra-Garcia I.N."/>
            <person name="Sieber C.M."/>
            <person name="Letourneur Q."/>
            <person name="Ghozlane A."/>
            <person name="Andersen G.L."/>
            <person name="Li W.J."/>
            <person name="Hallam S.J."/>
            <person name="Muyzer G."/>
            <person name="de Oliveira V.M."/>
            <person name="Inskeep W.P."/>
            <person name="Banfield J.F."/>
            <person name="Gribaldo S."/>
        </authorList>
    </citation>
    <scope>NUCLEOTIDE SEQUENCE [LARGE SCALE GENOMIC DNA]</scope>
    <source>
        <strain evidence="9">Verst-YHS</strain>
    </source>
</reference>
<dbReference type="CDD" id="cd22530">
    <property type="entry name" value="KH-II_NusA_arch_rpt1"/>
    <property type="match status" value="1"/>
</dbReference>
<dbReference type="InterPro" id="IPR058582">
    <property type="entry name" value="KH_NusA_2nd"/>
</dbReference>
<dbReference type="EMBL" id="QNVI01000051">
    <property type="protein sequence ID" value="TDA38477.1"/>
    <property type="molecule type" value="Genomic_DNA"/>
</dbReference>
<organism evidence="10 12">
    <name type="scientific">Thermoproteota archaeon</name>
    <dbReference type="NCBI Taxonomy" id="2056631"/>
    <lineage>
        <taxon>Archaea</taxon>
        <taxon>Thermoproteota</taxon>
    </lineage>
</organism>
<sequence>MPNIKLTADEMRYITLLETLTGAVAKDCIYDPKENRIIFVIRRGDMGLAIGKNGVNIERLKKITGKNIEVVEYADTSEEFLKNLFVPAKVRAVKIINNSNGTSSAQVIVDPKDKGIAIGKNGRNIVRAKLLMKRYFDIDNVVVL</sequence>
<keyword evidence="2 6" id="KW-0963">Cytoplasm</keyword>
<comment type="function">
    <text evidence="6">Participates in transcription termination.</text>
</comment>
<dbReference type="InterPro" id="IPR030842">
    <property type="entry name" value="TF_NusA_bacterial"/>
</dbReference>
<dbReference type="GO" id="GO:0006353">
    <property type="term" value="P:DNA-templated transcription termination"/>
    <property type="evidence" value="ECO:0007669"/>
    <property type="project" value="UniProtKB-UniRule"/>
</dbReference>
<evidence type="ECO:0000313" key="12">
    <source>
        <dbReference type="Proteomes" id="UP000317265"/>
    </source>
</evidence>
<dbReference type="Pfam" id="PF07650">
    <property type="entry name" value="KH_2"/>
    <property type="match status" value="1"/>
</dbReference>
<dbReference type="InterPro" id="IPR010212">
    <property type="entry name" value="NusA_arc"/>
</dbReference>
<evidence type="ECO:0000256" key="5">
    <source>
        <dbReference type="ARBA" id="ARBA00023163"/>
    </source>
</evidence>
<dbReference type="Pfam" id="PF26594">
    <property type="entry name" value="KH_NusA_2nd"/>
    <property type="match status" value="1"/>
</dbReference>
<evidence type="ECO:0000259" key="8">
    <source>
        <dbReference type="SMART" id="SM00322"/>
    </source>
</evidence>